<name>A0A812UL94_SYMPI</name>
<reference evidence="1" key="1">
    <citation type="submission" date="2021-02" db="EMBL/GenBank/DDBJ databases">
        <authorList>
            <person name="Dougan E. K."/>
            <person name="Rhodes N."/>
            <person name="Thang M."/>
            <person name="Chan C."/>
        </authorList>
    </citation>
    <scope>NUCLEOTIDE SEQUENCE</scope>
</reference>
<dbReference type="GO" id="GO:0031146">
    <property type="term" value="P:SCF-dependent proteasomal ubiquitin-dependent protein catabolic process"/>
    <property type="evidence" value="ECO:0007669"/>
    <property type="project" value="TreeGrafter"/>
</dbReference>
<dbReference type="GO" id="GO:0019005">
    <property type="term" value="C:SCF ubiquitin ligase complex"/>
    <property type="evidence" value="ECO:0007669"/>
    <property type="project" value="TreeGrafter"/>
</dbReference>
<dbReference type="SUPFAM" id="SSF52047">
    <property type="entry name" value="RNI-like"/>
    <property type="match status" value="1"/>
</dbReference>
<evidence type="ECO:0000313" key="2">
    <source>
        <dbReference type="Proteomes" id="UP000649617"/>
    </source>
</evidence>
<evidence type="ECO:0000313" key="1">
    <source>
        <dbReference type="EMBL" id="CAE7581435.1"/>
    </source>
</evidence>
<sequence>MASKDPDQMTLWSQLLEDGSVPLVKILTLGDMTGEFQFSHLSFQEALFVRALARSGRPFPSFWGSDSALNTSLNDAFYRNTFVIGRGFLGEALASKRPALSFDCQPRLSELGREGFRNLAAGTCSLRRLNLANVNLGDGQEVEALVAAVPGLPQLEELVLTRCRLSAVKPMARLLRSCPLRLLDLEGNRHFLKTSADASELQQEVGAEGLGQLEMLSLRWCHIPPAAGASVKEFLKLCCPALQHLDLQGNRGLPRALLEDAFPSSCLYGC</sequence>
<protein>
    <submittedName>
        <fullName evidence="1">Uncharacterized protein</fullName>
    </submittedName>
</protein>
<accession>A0A812UL94</accession>
<dbReference type="EMBL" id="CAJNIZ010038713">
    <property type="protein sequence ID" value="CAE7581435.1"/>
    <property type="molecule type" value="Genomic_DNA"/>
</dbReference>
<dbReference type="Proteomes" id="UP000649617">
    <property type="component" value="Unassembled WGS sequence"/>
</dbReference>
<dbReference type="OrthoDB" id="449536at2759"/>
<organism evidence="1 2">
    <name type="scientific">Symbiodinium pilosum</name>
    <name type="common">Dinoflagellate</name>
    <dbReference type="NCBI Taxonomy" id="2952"/>
    <lineage>
        <taxon>Eukaryota</taxon>
        <taxon>Sar</taxon>
        <taxon>Alveolata</taxon>
        <taxon>Dinophyceae</taxon>
        <taxon>Suessiales</taxon>
        <taxon>Symbiodiniaceae</taxon>
        <taxon>Symbiodinium</taxon>
    </lineage>
</organism>
<keyword evidence="2" id="KW-1185">Reference proteome</keyword>
<proteinExistence type="predicted"/>
<dbReference type="PANTHER" id="PTHR13318">
    <property type="entry name" value="PARTNER OF PAIRED, ISOFORM B-RELATED"/>
    <property type="match status" value="1"/>
</dbReference>
<dbReference type="AlphaFoldDB" id="A0A812UL94"/>
<gene>
    <name evidence="1" type="ORF">SPIL2461_LOCUS15587</name>
</gene>
<dbReference type="Gene3D" id="3.80.10.10">
    <property type="entry name" value="Ribonuclease Inhibitor"/>
    <property type="match status" value="1"/>
</dbReference>
<dbReference type="PANTHER" id="PTHR13318:SF190">
    <property type="entry name" value="PARTNER OF PAIRED, ISOFORM B"/>
    <property type="match status" value="1"/>
</dbReference>
<dbReference type="InterPro" id="IPR032675">
    <property type="entry name" value="LRR_dom_sf"/>
</dbReference>
<comment type="caution">
    <text evidence="1">The sequence shown here is derived from an EMBL/GenBank/DDBJ whole genome shotgun (WGS) entry which is preliminary data.</text>
</comment>